<evidence type="ECO:0000256" key="2">
    <source>
        <dbReference type="ARBA" id="ARBA00011901"/>
    </source>
</evidence>
<feature type="domain" description="N-acetylmuramoyl-L-alanine amidase" evidence="6">
    <location>
        <begin position="10"/>
        <end position="164"/>
    </location>
</feature>
<protein>
    <recommendedName>
        <fullName evidence="2">N-acetylmuramoyl-L-alanine amidase</fullName>
        <ecNumber evidence="2">3.5.1.28</ecNumber>
    </recommendedName>
</protein>
<evidence type="ECO:0000256" key="3">
    <source>
        <dbReference type="ARBA" id="ARBA00022801"/>
    </source>
</evidence>
<dbReference type="PANTHER" id="PTHR30417:SF1">
    <property type="entry name" value="N-ACETYLMURAMOYL-L-ALANINE AMIDASE AMID"/>
    <property type="match status" value="1"/>
</dbReference>
<dbReference type="AlphaFoldDB" id="A0A385TXJ5"/>
<dbReference type="InterPro" id="IPR002502">
    <property type="entry name" value="Amidase_domain"/>
</dbReference>
<evidence type="ECO:0000256" key="5">
    <source>
        <dbReference type="SAM" id="MobiDB-lite"/>
    </source>
</evidence>
<evidence type="ECO:0000313" key="8">
    <source>
        <dbReference type="Proteomes" id="UP000266552"/>
    </source>
</evidence>
<dbReference type="Pfam" id="PF07833">
    <property type="entry name" value="Cu_amine_oxidN1"/>
    <property type="match status" value="1"/>
</dbReference>
<dbReference type="Gene3D" id="3.40.80.10">
    <property type="entry name" value="Peptidoglycan recognition protein-like"/>
    <property type="match status" value="1"/>
</dbReference>
<accession>A0A385TXJ5</accession>
<dbReference type="InterPro" id="IPR051206">
    <property type="entry name" value="NAMLAA_amidase_2"/>
</dbReference>
<name>A0A385TXJ5_PAELA</name>
<proteinExistence type="predicted"/>
<dbReference type="InterPro" id="IPR036582">
    <property type="entry name" value="Mao_N_sf"/>
</dbReference>
<dbReference type="EC" id="3.5.1.28" evidence="2"/>
<dbReference type="Pfam" id="PF01510">
    <property type="entry name" value="Amidase_2"/>
    <property type="match status" value="1"/>
</dbReference>
<dbReference type="PANTHER" id="PTHR30417">
    <property type="entry name" value="N-ACETYLMURAMOYL-L-ALANINE AMIDASE AMID"/>
    <property type="match status" value="1"/>
</dbReference>
<evidence type="ECO:0000256" key="1">
    <source>
        <dbReference type="ARBA" id="ARBA00001561"/>
    </source>
</evidence>
<dbReference type="RefSeq" id="WP_119850606.1">
    <property type="nucleotide sequence ID" value="NZ_CP032412.1"/>
</dbReference>
<evidence type="ECO:0000256" key="4">
    <source>
        <dbReference type="ARBA" id="ARBA00023316"/>
    </source>
</evidence>
<organism evidence="7 8">
    <name type="scientific">Paenibacillus lautus</name>
    <name type="common">Bacillus lautus</name>
    <dbReference type="NCBI Taxonomy" id="1401"/>
    <lineage>
        <taxon>Bacteria</taxon>
        <taxon>Bacillati</taxon>
        <taxon>Bacillota</taxon>
        <taxon>Bacilli</taxon>
        <taxon>Bacillales</taxon>
        <taxon>Paenibacillaceae</taxon>
        <taxon>Paenibacillus</taxon>
    </lineage>
</organism>
<reference evidence="7 8" key="1">
    <citation type="submission" date="2018-09" db="EMBL/GenBank/DDBJ databases">
        <title>Genome Sequence of Paenibacillus lautus Strain E7593-69, Azo Dye-Degrading Bacteria, Isolated from Commercial Tattoo Inks.</title>
        <authorList>
            <person name="Nho S.W."/>
            <person name="Kim S.-J."/>
            <person name="Kweon O."/>
            <person name="Cerniglia C.E."/>
        </authorList>
    </citation>
    <scope>NUCLEOTIDE SEQUENCE [LARGE SCALE GENOMIC DNA]</scope>
    <source>
        <strain evidence="7 8">E7593-69</strain>
    </source>
</reference>
<comment type="catalytic activity">
    <reaction evidence="1">
        <text>Hydrolyzes the link between N-acetylmuramoyl residues and L-amino acid residues in certain cell-wall glycopeptides.</text>
        <dbReference type="EC" id="3.5.1.28"/>
    </reaction>
</comment>
<dbReference type="GO" id="GO:0009254">
    <property type="term" value="P:peptidoglycan turnover"/>
    <property type="evidence" value="ECO:0007669"/>
    <property type="project" value="TreeGrafter"/>
</dbReference>
<dbReference type="SMART" id="SM00644">
    <property type="entry name" value="Ami_2"/>
    <property type="match status" value="1"/>
</dbReference>
<gene>
    <name evidence="7" type="ORF">D5F53_29155</name>
</gene>
<dbReference type="EMBL" id="CP032412">
    <property type="protein sequence ID" value="AYB47117.1"/>
    <property type="molecule type" value="Genomic_DNA"/>
</dbReference>
<dbReference type="GO" id="GO:0008745">
    <property type="term" value="F:N-acetylmuramoyl-L-alanine amidase activity"/>
    <property type="evidence" value="ECO:0007669"/>
    <property type="project" value="UniProtKB-EC"/>
</dbReference>
<dbReference type="KEGG" id="plw:D5F53_29155"/>
<dbReference type="InterPro" id="IPR036505">
    <property type="entry name" value="Amidase/PGRP_sf"/>
</dbReference>
<dbReference type="CDD" id="cd06583">
    <property type="entry name" value="PGRP"/>
    <property type="match status" value="1"/>
</dbReference>
<dbReference type="SUPFAM" id="SSF55383">
    <property type="entry name" value="Copper amine oxidase, domain N"/>
    <property type="match status" value="1"/>
</dbReference>
<dbReference type="GO" id="GO:0071555">
    <property type="term" value="P:cell wall organization"/>
    <property type="evidence" value="ECO:0007669"/>
    <property type="project" value="UniProtKB-KW"/>
</dbReference>
<sequence length="239" mass="27020">MSYKIVQKGNKHTNSSSREGHVPYVIVNHISAGSMGSMDNWFTSSGNKVSSAHFGVSKKGEIHQYVPIERMAWANGLSKWEQLNAKADVVRNNTSINPNKYTVSIEHEGTDGQLTDAQFDATVWLHKYIQSEIKRLYGRDMKLDEYHVIGHFQVDPKRKPNCPGPKFPWDRLYKELKKVGAAKVEQQKVKVLVNGKKVADGYLDDGTTYTPSRAVAEALGAYVRWDKENLTVHITKEDK</sequence>
<dbReference type="GO" id="GO:0009253">
    <property type="term" value="P:peptidoglycan catabolic process"/>
    <property type="evidence" value="ECO:0007669"/>
    <property type="project" value="InterPro"/>
</dbReference>
<dbReference type="InterPro" id="IPR012854">
    <property type="entry name" value="Cu_amine_oxidase-like_N"/>
</dbReference>
<keyword evidence="4" id="KW-0961">Cell wall biogenesis/degradation</keyword>
<evidence type="ECO:0000313" key="7">
    <source>
        <dbReference type="EMBL" id="AYB47117.1"/>
    </source>
</evidence>
<dbReference type="Proteomes" id="UP000266552">
    <property type="component" value="Chromosome"/>
</dbReference>
<feature type="region of interest" description="Disordered" evidence="5">
    <location>
        <begin position="1"/>
        <end position="20"/>
    </location>
</feature>
<keyword evidence="8" id="KW-1185">Reference proteome</keyword>
<dbReference type="SUPFAM" id="SSF55846">
    <property type="entry name" value="N-acetylmuramoyl-L-alanine amidase-like"/>
    <property type="match status" value="1"/>
</dbReference>
<evidence type="ECO:0000259" key="6">
    <source>
        <dbReference type="SMART" id="SM00644"/>
    </source>
</evidence>
<keyword evidence="3" id="KW-0378">Hydrolase</keyword>